<organism evidence="4 5">
    <name type="scientific">Methanolapillus africanus</name>
    <dbReference type="NCBI Taxonomy" id="3028297"/>
    <lineage>
        <taxon>Archaea</taxon>
        <taxon>Methanobacteriati</taxon>
        <taxon>Methanobacteriota</taxon>
        <taxon>Stenosarchaea group</taxon>
        <taxon>Methanomicrobia</taxon>
        <taxon>Methanosarcinales</taxon>
        <taxon>Methanosarcinaceae</taxon>
        <taxon>Methanolapillus</taxon>
    </lineage>
</organism>
<keyword evidence="2 3" id="KW-0479">Metal-binding</keyword>
<dbReference type="Gene3D" id="3.40.1390.30">
    <property type="entry name" value="NIF3 (NGG1p interacting factor 3)-like"/>
    <property type="match status" value="2"/>
</dbReference>
<comment type="similarity">
    <text evidence="1">Belongs to the GTP cyclohydrolase I type 2/NIF3 family.</text>
</comment>
<dbReference type="PANTHER" id="PTHR13799">
    <property type="entry name" value="NGG1 INTERACTING FACTOR 3"/>
    <property type="match status" value="1"/>
</dbReference>
<dbReference type="GO" id="GO:0046872">
    <property type="term" value="F:metal ion binding"/>
    <property type="evidence" value="ECO:0007669"/>
    <property type="project" value="UniProtKB-KW"/>
</dbReference>
<dbReference type="GO" id="GO:0005737">
    <property type="term" value="C:cytoplasm"/>
    <property type="evidence" value="ECO:0007669"/>
    <property type="project" value="TreeGrafter"/>
</dbReference>
<evidence type="ECO:0000256" key="2">
    <source>
        <dbReference type="ARBA" id="ARBA00022723"/>
    </source>
</evidence>
<dbReference type="Pfam" id="PF01784">
    <property type="entry name" value="DUF34_NIF3"/>
    <property type="match status" value="1"/>
</dbReference>
<dbReference type="AlphaFoldDB" id="A0AAE4SDB7"/>
<name>A0AAE4SDB7_9EURY</name>
<protein>
    <recommendedName>
        <fullName evidence="6">Nif3-like dinuclear metal center hexameric protein</fullName>
    </recommendedName>
</protein>
<dbReference type="Proteomes" id="UP001271789">
    <property type="component" value="Unassembled WGS sequence"/>
</dbReference>
<evidence type="ECO:0000313" key="4">
    <source>
        <dbReference type="EMBL" id="MDV0446393.1"/>
    </source>
</evidence>
<feature type="binding site" evidence="3">
    <location>
        <position position="88"/>
    </location>
    <ligand>
        <name>a divalent metal cation</name>
        <dbReference type="ChEBI" id="CHEBI:60240"/>
        <label>1</label>
    </ligand>
</feature>
<reference evidence="4" key="1">
    <citation type="submission" date="2023-06" db="EMBL/GenBank/DDBJ databases">
        <title>Genome sequence of Methanosarcinaceae archaeon Ag5.</title>
        <authorList>
            <person name="Protasov E."/>
            <person name="Platt K."/>
            <person name="Poehlein A."/>
            <person name="Daniel R."/>
            <person name="Brune A."/>
        </authorList>
    </citation>
    <scope>NUCLEOTIDE SEQUENCE</scope>
    <source>
        <strain evidence="4">Ag5</strain>
    </source>
</reference>
<feature type="binding site" evidence="3">
    <location>
        <position position="233"/>
    </location>
    <ligand>
        <name>a divalent metal cation</name>
        <dbReference type="ChEBI" id="CHEBI:60240"/>
        <label>1</label>
    </ligand>
</feature>
<feature type="binding site" evidence="3">
    <location>
        <position position="237"/>
    </location>
    <ligand>
        <name>a divalent metal cation</name>
        <dbReference type="ChEBI" id="CHEBI:60240"/>
        <label>1</label>
    </ligand>
</feature>
<dbReference type="InterPro" id="IPR036069">
    <property type="entry name" value="DUF34/NIF3_sf"/>
</dbReference>
<feature type="binding site" evidence="3">
    <location>
        <position position="124"/>
    </location>
    <ligand>
        <name>a divalent metal cation</name>
        <dbReference type="ChEBI" id="CHEBI:60240"/>
        <label>1</label>
    </ligand>
</feature>
<comment type="caution">
    <text evidence="4">The sequence shown here is derived from an EMBL/GenBank/DDBJ whole genome shotgun (WGS) entry which is preliminary data.</text>
</comment>
<dbReference type="PANTHER" id="PTHR13799:SF14">
    <property type="entry name" value="GTP CYCLOHYDROLASE 1 TYPE 2 HOMOLOG"/>
    <property type="match status" value="1"/>
</dbReference>
<dbReference type="FunFam" id="3.40.1390.30:FF:000001">
    <property type="entry name" value="GTP cyclohydrolase 1 type 2"/>
    <property type="match status" value="1"/>
</dbReference>
<evidence type="ECO:0000256" key="1">
    <source>
        <dbReference type="ARBA" id="ARBA00006964"/>
    </source>
</evidence>
<gene>
    <name evidence="4" type="ORF">MsAg5_02260</name>
</gene>
<dbReference type="InterPro" id="IPR002678">
    <property type="entry name" value="DUF34/NIF3"/>
</dbReference>
<proteinExistence type="inferred from homology"/>
<dbReference type="SUPFAM" id="SSF102705">
    <property type="entry name" value="NIF3 (NGG1p interacting factor 3)-like"/>
    <property type="match status" value="1"/>
</dbReference>
<feature type="binding site" evidence="3">
    <location>
        <position position="87"/>
    </location>
    <ligand>
        <name>a divalent metal cation</name>
        <dbReference type="ChEBI" id="CHEBI:60240"/>
        <label>1</label>
    </ligand>
</feature>
<evidence type="ECO:0000313" key="5">
    <source>
        <dbReference type="Proteomes" id="UP001271789"/>
    </source>
</evidence>
<evidence type="ECO:0000256" key="3">
    <source>
        <dbReference type="PIRSR" id="PIRSR602678-1"/>
    </source>
</evidence>
<evidence type="ECO:0008006" key="6">
    <source>
        <dbReference type="Google" id="ProtNLM"/>
    </source>
</evidence>
<accession>A0AAE4SDB7</accession>
<dbReference type="EMBL" id="JAWDKD010000003">
    <property type="protein sequence ID" value="MDV0446393.1"/>
    <property type="molecule type" value="Genomic_DNA"/>
</dbReference>
<sequence length="274" mass="30453">MVLNIVIFYLKDADIFSDMDQKDFIDILENIAPPELAHDFDAGRIGLVIDLLHEKNRQIRRVAVALDVTKPILQRAAEFEADILVCHHTPIFHAINIINQPMAEKLKIIFDNNLSVYAMHTNYDDADGGINTVLANRLGLQECERCDAGIIGTVPKQPADAFAKFVAAQLKTHLVYAGDNTIQKVLICGGSCFNRSSLEIAKQYGVDAFISSELKHSDVLRERGGMTLIDAGHYATENPGMEELGAQIQKLAAERFNEYLEILFIADDPEIKSV</sequence>
<dbReference type="NCBIfam" id="TIGR00486">
    <property type="entry name" value="YbgI_SA1388"/>
    <property type="match status" value="1"/>
</dbReference>
<keyword evidence="5" id="KW-1185">Reference proteome</keyword>